<comment type="caution">
    <text evidence="10">The sequence shown here is derived from an EMBL/GenBank/DDBJ whole genome shotgun (WGS) entry which is preliminary data.</text>
</comment>
<dbReference type="Pfam" id="PF16922">
    <property type="entry name" value="SLD5_C"/>
    <property type="match status" value="1"/>
</dbReference>
<comment type="similarity">
    <text evidence="2">Belongs to the GINS4/SLD5 family.</text>
</comment>
<evidence type="ECO:0000256" key="6">
    <source>
        <dbReference type="SAM" id="MobiDB-lite"/>
    </source>
</evidence>
<evidence type="ECO:0000259" key="9">
    <source>
        <dbReference type="Pfam" id="PF16922"/>
    </source>
</evidence>
<feature type="compositionally biased region" description="Acidic residues" evidence="6">
    <location>
        <begin position="57"/>
        <end position="68"/>
    </location>
</feature>
<evidence type="ECO:0000256" key="1">
    <source>
        <dbReference type="ARBA" id="ARBA00004123"/>
    </source>
</evidence>
<dbReference type="CDD" id="cd21692">
    <property type="entry name" value="GINS_B_Sld5"/>
    <property type="match status" value="1"/>
</dbReference>
<feature type="compositionally biased region" description="Basic and acidic residues" evidence="6">
    <location>
        <begin position="32"/>
        <end position="49"/>
    </location>
</feature>
<dbReference type="Proteomes" id="UP001163105">
    <property type="component" value="Unassembled WGS sequence"/>
</dbReference>
<feature type="chain" id="PRO_5044261014" description="DNA replication complex GINS protein SLD5" evidence="7">
    <location>
        <begin position="19"/>
        <end position="650"/>
    </location>
</feature>
<dbReference type="AlphaFoldDB" id="A0AB34G4T6"/>
<proteinExistence type="inferred from homology"/>
<dbReference type="InterPro" id="IPR021151">
    <property type="entry name" value="GINS_A"/>
</dbReference>
<keyword evidence="5" id="KW-0539">Nucleus</keyword>
<dbReference type="InterPro" id="IPR008591">
    <property type="entry name" value="GINS_Sld5"/>
</dbReference>
<feature type="signal peptide" evidence="7">
    <location>
        <begin position="1"/>
        <end position="18"/>
    </location>
</feature>
<dbReference type="InterPro" id="IPR038749">
    <property type="entry name" value="Sld5_GINS_A"/>
</dbReference>
<feature type="region of interest" description="Disordered" evidence="6">
    <location>
        <begin position="400"/>
        <end position="430"/>
    </location>
</feature>
<protein>
    <recommendedName>
        <fullName evidence="3">DNA replication complex GINS protein SLD5</fullName>
    </recommendedName>
</protein>
<keyword evidence="11" id="KW-1185">Reference proteome</keyword>
<sequence length="650" mass="69077">MLALQVCLCIAGILCTSQHRPLQVRDALDTRQPHGQVKVREEASQDRLRPGGAVDAEAIDDGTADEDGLGAKGEGLDHVGTRADARVEHDGDLLADGVDNVREHVERRDGAVDLAAAVVADDDAVHAVPHGQVGVLGAEDALEDDGAVPVLAQDPEVLPAAAHAGEALAEPVHGGADAVVLGRVAVGALGKLLAEDGVLEADLVALADDEGHRDDEGLVAIGLGAAEDGRRDVLVQGPVELEPLGAFWAGLDELLDARRGRRAEGEGDTEVGARGRSADLLVLVVERLHADGGHEDGELDAQVARVGRAQDAGDELPLAKGEAVGVHGGGLAGAALDVVEALCRHGLLSLLLEAAGVGGDERELTAEDALLHHLAQVGGVGHGLAIVVVVVVGVGHPPFRSQPHHHHHHPSSFSDDASRCPGRRPRPPAMDIDDILRQVDPAADGIPQGTRDLQALTRRWVAERSAPELLQWPSDGLFERVSLRIKEQIERVEDMTGDMDPKTNFALIVIQTELERYKFLVRSYLRVRMSKIDKHTLHYLSSQALRARLSATELAYATRHQALLHNHYLSSFLASFPPQLQNLNDTAGNVSMVDGPDVDAAVFVRMLRARDVHGRGTDADNTIPADAGDVLILRWSSARDLVDAQDAELV</sequence>
<accession>A0AB34G4T6</accession>
<keyword evidence="7" id="KW-0732">Signal</keyword>
<feature type="domain" description="GINS subunit" evidence="8">
    <location>
        <begin position="490"/>
        <end position="570"/>
    </location>
</feature>
<evidence type="ECO:0000256" key="2">
    <source>
        <dbReference type="ARBA" id="ARBA00008187"/>
    </source>
</evidence>
<dbReference type="EMBL" id="JAQHRD010000001">
    <property type="protein sequence ID" value="KAJ6446058.1"/>
    <property type="molecule type" value="Genomic_DNA"/>
</dbReference>
<evidence type="ECO:0000256" key="3">
    <source>
        <dbReference type="ARBA" id="ARBA00014804"/>
    </source>
</evidence>
<feature type="region of interest" description="Disordered" evidence="6">
    <location>
        <begin position="32"/>
        <end position="73"/>
    </location>
</feature>
<dbReference type="GO" id="GO:0000727">
    <property type="term" value="P:double-strand break repair via break-induced replication"/>
    <property type="evidence" value="ECO:0007669"/>
    <property type="project" value="TreeGrafter"/>
</dbReference>
<keyword evidence="4" id="KW-0235">DNA replication</keyword>
<feature type="domain" description="DNA replication complex GINS protein SLD5 C-terminal" evidence="9">
    <location>
        <begin position="596"/>
        <end position="650"/>
    </location>
</feature>
<dbReference type="InterPro" id="IPR036224">
    <property type="entry name" value="GINS_bundle-like_dom_sf"/>
</dbReference>
<dbReference type="Pfam" id="PF05916">
    <property type="entry name" value="Sld5"/>
    <property type="match status" value="1"/>
</dbReference>
<dbReference type="PANTHER" id="PTHR21206:SF0">
    <property type="entry name" value="DNA REPLICATION COMPLEX GINS PROTEIN SLD5"/>
    <property type="match status" value="1"/>
</dbReference>
<evidence type="ECO:0000313" key="11">
    <source>
        <dbReference type="Proteomes" id="UP001163105"/>
    </source>
</evidence>
<gene>
    <name evidence="10" type="primary">GINS4</name>
    <name evidence="10" type="ORF">O9K51_00825</name>
</gene>
<dbReference type="SUPFAM" id="SSF158573">
    <property type="entry name" value="GINS helical bundle-like"/>
    <property type="match status" value="1"/>
</dbReference>
<dbReference type="InterPro" id="IPR031633">
    <property type="entry name" value="SLD5_C"/>
</dbReference>
<evidence type="ECO:0000313" key="10">
    <source>
        <dbReference type="EMBL" id="KAJ6446058.1"/>
    </source>
</evidence>
<evidence type="ECO:0000256" key="7">
    <source>
        <dbReference type="SAM" id="SignalP"/>
    </source>
</evidence>
<reference evidence="10" key="1">
    <citation type="submission" date="2023-01" db="EMBL/GenBank/DDBJ databases">
        <title>The growth and conidiation of Purpureocillium lavendulum are regulated by nitrogen source and histone H3K14 acetylation.</title>
        <authorList>
            <person name="Tang P."/>
            <person name="Han J."/>
            <person name="Zhang C."/>
            <person name="Tang P."/>
            <person name="Qi F."/>
            <person name="Zhang K."/>
            <person name="Liang L."/>
        </authorList>
    </citation>
    <scope>NUCLEOTIDE SEQUENCE</scope>
    <source>
        <strain evidence="10">YMF1.00683</strain>
    </source>
</reference>
<dbReference type="CDD" id="cd11711">
    <property type="entry name" value="GINS_A_Sld5"/>
    <property type="match status" value="1"/>
</dbReference>
<dbReference type="Gene3D" id="1.20.58.1030">
    <property type="match status" value="1"/>
</dbReference>
<evidence type="ECO:0000259" key="8">
    <source>
        <dbReference type="Pfam" id="PF05916"/>
    </source>
</evidence>
<organism evidence="10 11">
    <name type="scientific">Purpureocillium lavendulum</name>
    <dbReference type="NCBI Taxonomy" id="1247861"/>
    <lineage>
        <taxon>Eukaryota</taxon>
        <taxon>Fungi</taxon>
        <taxon>Dikarya</taxon>
        <taxon>Ascomycota</taxon>
        <taxon>Pezizomycotina</taxon>
        <taxon>Sordariomycetes</taxon>
        <taxon>Hypocreomycetidae</taxon>
        <taxon>Hypocreales</taxon>
        <taxon>Ophiocordycipitaceae</taxon>
        <taxon>Purpureocillium</taxon>
    </lineage>
</organism>
<dbReference type="GO" id="GO:0000811">
    <property type="term" value="C:GINS complex"/>
    <property type="evidence" value="ECO:0007669"/>
    <property type="project" value="TreeGrafter"/>
</dbReference>
<evidence type="ECO:0000256" key="4">
    <source>
        <dbReference type="ARBA" id="ARBA00022705"/>
    </source>
</evidence>
<dbReference type="PANTHER" id="PTHR21206">
    <property type="entry name" value="SLD5 PROTEIN"/>
    <property type="match status" value="1"/>
</dbReference>
<dbReference type="GO" id="GO:0006261">
    <property type="term" value="P:DNA-templated DNA replication"/>
    <property type="evidence" value="ECO:0007669"/>
    <property type="project" value="InterPro"/>
</dbReference>
<evidence type="ECO:0000256" key="5">
    <source>
        <dbReference type="ARBA" id="ARBA00023242"/>
    </source>
</evidence>
<name>A0AB34G4T6_9HYPO</name>
<comment type="subcellular location">
    <subcellularLocation>
        <location evidence="1">Nucleus</location>
    </subcellularLocation>
</comment>